<dbReference type="PRINTS" id="PR00502">
    <property type="entry name" value="NUDIXFAMILY"/>
</dbReference>
<accession>A0ABW1EVD5</accession>
<dbReference type="InterPro" id="IPR015797">
    <property type="entry name" value="NUDIX_hydrolase-like_dom_sf"/>
</dbReference>
<keyword evidence="15" id="KW-1185">Reference proteome</keyword>
<keyword evidence="9" id="KW-0234">DNA repair</keyword>
<keyword evidence="7 12" id="KW-0378">Hydrolase</keyword>
<evidence type="ECO:0000256" key="7">
    <source>
        <dbReference type="ARBA" id="ARBA00022801"/>
    </source>
</evidence>
<evidence type="ECO:0000259" key="13">
    <source>
        <dbReference type="PROSITE" id="PS51462"/>
    </source>
</evidence>
<dbReference type="PROSITE" id="PS51462">
    <property type="entry name" value="NUDIX"/>
    <property type="match status" value="1"/>
</dbReference>
<organism evidence="14 15">
    <name type="scientific">Kitasatospora aburaviensis</name>
    <dbReference type="NCBI Taxonomy" id="67265"/>
    <lineage>
        <taxon>Bacteria</taxon>
        <taxon>Bacillati</taxon>
        <taxon>Actinomycetota</taxon>
        <taxon>Actinomycetes</taxon>
        <taxon>Kitasatosporales</taxon>
        <taxon>Streptomycetaceae</taxon>
        <taxon>Kitasatospora</taxon>
    </lineage>
</organism>
<comment type="cofactor">
    <cofactor evidence="1">
        <name>Mg(2+)</name>
        <dbReference type="ChEBI" id="CHEBI:18420"/>
    </cofactor>
</comment>
<dbReference type="PROSITE" id="PS00893">
    <property type="entry name" value="NUDIX_BOX"/>
    <property type="match status" value="1"/>
</dbReference>
<comment type="similarity">
    <text evidence="2 12">Belongs to the Nudix hydrolase family.</text>
</comment>
<protein>
    <recommendedName>
        <fullName evidence="11">8-oxo-dGTP diphosphatase</fullName>
        <ecNumber evidence="11">3.6.1.55</ecNumber>
    </recommendedName>
</protein>
<keyword evidence="3" id="KW-0515">Mutator protein</keyword>
<dbReference type="InterPro" id="IPR020084">
    <property type="entry name" value="NUDIX_hydrolase_CS"/>
</dbReference>
<keyword evidence="5" id="KW-0479">Metal-binding</keyword>
<evidence type="ECO:0000256" key="1">
    <source>
        <dbReference type="ARBA" id="ARBA00001946"/>
    </source>
</evidence>
<dbReference type="SUPFAM" id="SSF55811">
    <property type="entry name" value="Nudix"/>
    <property type="match status" value="1"/>
</dbReference>
<keyword evidence="8" id="KW-0460">Magnesium</keyword>
<keyword evidence="6" id="KW-0227">DNA damage</keyword>
<dbReference type="PANTHER" id="PTHR47707">
    <property type="entry name" value="8-OXO-DGTP DIPHOSPHATASE"/>
    <property type="match status" value="1"/>
</dbReference>
<dbReference type="EMBL" id="JBHSOD010000013">
    <property type="protein sequence ID" value="MFC5885978.1"/>
    <property type="molecule type" value="Genomic_DNA"/>
</dbReference>
<dbReference type="InterPro" id="IPR020476">
    <property type="entry name" value="Nudix_hydrolase"/>
</dbReference>
<evidence type="ECO:0000313" key="14">
    <source>
        <dbReference type="EMBL" id="MFC5885978.1"/>
    </source>
</evidence>
<dbReference type="Proteomes" id="UP001596067">
    <property type="component" value="Unassembled WGS sequence"/>
</dbReference>
<comment type="caution">
    <text evidence="14">The sequence shown here is derived from an EMBL/GenBank/DDBJ whole genome shotgun (WGS) entry which is preliminary data.</text>
</comment>
<feature type="domain" description="Nudix hydrolase" evidence="13">
    <location>
        <begin position="88"/>
        <end position="212"/>
    </location>
</feature>
<evidence type="ECO:0000313" key="15">
    <source>
        <dbReference type="Proteomes" id="UP001596067"/>
    </source>
</evidence>
<comment type="catalytic activity">
    <reaction evidence="10">
        <text>8-oxo-dGTP + H2O = 8-oxo-dGMP + diphosphate + H(+)</text>
        <dbReference type="Rhea" id="RHEA:31575"/>
        <dbReference type="ChEBI" id="CHEBI:15377"/>
        <dbReference type="ChEBI" id="CHEBI:15378"/>
        <dbReference type="ChEBI" id="CHEBI:33019"/>
        <dbReference type="ChEBI" id="CHEBI:63224"/>
        <dbReference type="ChEBI" id="CHEBI:77896"/>
        <dbReference type="EC" id="3.6.1.55"/>
    </reaction>
</comment>
<evidence type="ECO:0000256" key="12">
    <source>
        <dbReference type="RuleBase" id="RU003476"/>
    </source>
</evidence>
<evidence type="ECO:0000256" key="8">
    <source>
        <dbReference type="ARBA" id="ARBA00022842"/>
    </source>
</evidence>
<evidence type="ECO:0000256" key="10">
    <source>
        <dbReference type="ARBA" id="ARBA00035861"/>
    </source>
</evidence>
<dbReference type="Pfam" id="PF00293">
    <property type="entry name" value="NUDIX"/>
    <property type="match status" value="1"/>
</dbReference>
<dbReference type="InterPro" id="IPR047127">
    <property type="entry name" value="MutT-like"/>
</dbReference>
<name>A0ABW1EVD5_9ACTN</name>
<dbReference type="InterPro" id="IPR000086">
    <property type="entry name" value="NUDIX_hydrolase_dom"/>
</dbReference>
<dbReference type="RefSeq" id="WP_380234678.1">
    <property type="nucleotide sequence ID" value="NZ_BAAAVH010000002.1"/>
</dbReference>
<proteinExistence type="inferred from homology"/>
<dbReference type="PANTHER" id="PTHR47707:SF1">
    <property type="entry name" value="NUDIX HYDROLASE FAMILY PROTEIN"/>
    <property type="match status" value="1"/>
</dbReference>
<evidence type="ECO:0000256" key="3">
    <source>
        <dbReference type="ARBA" id="ARBA00022457"/>
    </source>
</evidence>
<reference evidence="15" key="1">
    <citation type="journal article" date="2019" name="Int. J. Syst. Evol. Microbiol.">
        <title>The Global Catalogue of Microorganisms (GCM) 10K type strain sequencing project: providing services to taxonomists for standard genome sequencing and annotation.</title>
        <authorList>
            <consortium name="The Broad Institute Genomics Platform"/>
            <consortium name="The Broad Institute Genome Sequencing Center for Infectious Disease"/>
            <person name="Wu L."/>
            <person name="Ma J."/>
        </authorList>
    </citation>
    <scope>NUCLEOTIDE SEQUENCE [LARGE SCALE GENOMIC DNA]</scope>
    <source>
        <strain evidence="15">CGMCC 4.1469</strain>
    </source>
</reference>
<evidence type="ECO:0000256" key="2">
    <source>
        <dbReference type="ARBA" id="ARBA00005582"/>
    </source>
</evidence>
<evidence type="ECO:0000256" key="11">
    <source>
        <dbReference type="ARBA" id="ARBA00038905"/>
    </source>
</evidence>
<evidence type="ECO:0000256" key="9">
    <source>
        <dbReference type="ARBA" id="ARBA00023204"/>
    </source>
</evidence>
<dbReference type="Gene3D" id="3.90.79.10">
    <property type="entry name" value="Nucleoside Triphosphate Pyrophosphohydrolase"/>
    <property type="match status" value="1"/>
</dbReference>
<keyword evidence="4" id="KW-0235">DNA replication</keyword>
<evidence type="ECO:0000256" key="5">
    <source>
        <dbReference type="ARBA" id="ARBA00022723"/>
    </source>
</evidence>
<evidence type="ECO:0000256" key="6">
    <source>
        <dbReference type="ARBA" id="ARBA00022763"/>
    </source>
</evidence>
<dbReference type="EC" id="3.6.1.55" evidence="11"/>
<gene>
    <name evidence="14" type="ORF">ACFP0N_13465</name>
</gene>
<sequence>MDTFRVMRQDDNGNRFPVADGLARDEAERLAAEFEARGHKQLYWVEPTARPMEATGSVGGIGAAADGQDATALGDPADPGATGASGTANRIVVGGALIHGGRVLAARRSAPAEVAGRWEFPGGKAEPGETEPQALERELLEELGVRARALQRLPGAWLVRPGLELRLWVAELLSGEPRPLEDHDELRWLGPGELADVDWIDHDRAVLPDLARLLDPARQSPA</sequence>
<evidence type="ECO:0000256" key="4">
    <source>
        <dbReference type="ARBA" id="ARBA00022705"/>
    </source>
</evidence>